<dbReference type="InParanoid" id="A0A0D0DDB3"/>
<accession>A0A0D0DDB3</accession>
<reference evidence="1 2" key="1">
    <citation type="submission" date="2014-04" db="EMBL/GenBank/DDBJ databases">
        <authorList>
            <consortium name="DOE Joint Genome Institute"/>
            <person name="Kuo A."/>
            <person name="Kohler A."/>
            <person name="Jargeat P."/>
            <person name="Nagy L.G."/>
            <person name="Floudas D."/>
            <person name="Copeland A."/>
            <person name="Barry K.W."/>
            <person name="Cichocki N."/>
            <person name="Veneault-Fourrey C."/>
            <person name="LaButti K."/>
            <person name="Lindquist E.A."/>
            <person name="Lipzen A."/>
            <person name="Lundell T."/>
            <person name="Morin E."/>
            <person name="Murat C."/>
            <person name="Sun H."/>
            <person name="Tunlid A."/>
            <person name="Henrissat B."/>
            <person name="Grigoriev I.V."/>
            <person name="Hibbett D.S."/>
            <person name="Martin F."/>
            <person name="Nordberg H.P."/>
            <person name="Cantor M.N."/>
            <person name="Hua S.X."/>
        </authorList>
    </citation>
    <scope>NUCLEOTIDE SEQUENCE [LARGE SCALE GENOMIC DNA]</scope>
    <source>
        <strain evidence="1 2">Ve08.2h10</strain>
    </source>
</reference>
<gene>
    <name evidence="1" type="ORF">PAXRUDRAFT_827177</name>
</gene>
<evidence type="ECO:0000313" key="1">
    <source>
        <dbReference type="EMBL" id="KIK95262.1"/>
    </source>
</evidence>
<dbReference type="EMBL" id="KN825052">
    <property type="protein sequence ID" value="KIK95262.1"/>
    <property type="molecule type" value="Genomic_DNA"/>
</dbReference>
<proteinExistence type="predicted"/>
<dbReference type="AlphaFoldDB" id="A0A0D0DDB3"/>
<organism evidence="1 2">
    <name type="scientific">Paxillus rubicundulus Ve08.2h10</name>
    <dbReference type="NCBI Taxonomy" id="930991"/>
    <lineage>
        <taxon>Eukaryota</taxon>
        <taxon>Fungi</taxon>
        <taxon>Dikarya</taxon>
        <taxon>Basidiomycota</taxon>
        <taxon>Agaricomycotina</taxon>
        <taxon>Agaricomycetes</taxon>
        <taxon>Agaricomycetidae</taxon>
        <taxon>Boletales</taxon>
        <taxon>Paxilineae</taxon>
        <taxon>Paxillaceae</taxon>
        <taxon>Paxillus</taxon>
    </lineage>
</organism>
<name>A0A0D0DDB3_9AGAM</name>
<evidence type="ECO:0000313" key="2">
    <source>
        <dbReference type="Proteomes" id="UP000054538"/>
    </source>
</evidence>
<dbReference type="Proteomes" id="UP000054538">
    <property type="component" value="Unassembled WGS sequence"/>
</dbReference>
<reference evidence="2" key="2">
    <citation type="submission" date="2015-01" db="EMBL/GenBank/DDBJ databases">
        <title>Evolutionary Origins and Diversification of the Mycorrhizal Mutualists.</title>
        <authorList>
            <consortium name="DOE Joint Genome Institute"/>
            <consortium name="Mycorrhizal Genomics Consortium"/>
            <person name="Kohler A."/>
            <person name="Kuo A."/>
            <person name="Nagy L.G."/>
            <person name="Floudas D."/>
            <person name="Copeland A."/>
            <person name="Barry K.W."/>
            <person name="Cichocki N."/>
            <person name="Veneault-Fourrey C."/>
            <person name="LaButti K."/>
            <person name="Lindquist E.A."/>
            <person name="Lipzen A."/>
            <person name="Lundell T."/>
            <person name="Morin E."/>
            <person name="Murat C."/>
            <person name="Riley R."/>
            <person name="Ohm R."/>
            <person name="Sun H."/>
            <person name="Tunlid A."/>
            <person name="Henrissat B."/>
            <person name="Grigoriev I.V."/>
            <person name="Hibbett D.S."/>
            <person name="Martin F."/>
        </authorList>
    </citation>
    <scope>NUCLEOTIDE SEQUENCE [LARGE SCALE GENOMIC DNA]</scope>
    <source>
        <strain evidence="2">Ve08.2h10</strain>
    </source>
</reference>
<dbReference type="HOGENOM" id="CLU_2250922_0_0_1"/>
<keyword evidence="2" id="KW-1185">Reference proteome</keyword>
<sequence>MMSFNRMQLGSAVSKRSLQRSLVSIPGSLTYLCSSHTKNQLTLLFGFRFLAWVQVMIRFHTWSVSRRDTSGQPMSFSLLRWVGGPMCRKLNNPPQLSDNTALSC</sequence>
<protein>
    <submittedName>
        <fullName evidence="1">Uncharacterized protein</fullName>
    </submittedName>
</protein>